<protein>
    <submittedName>
        <fullName evidence="4">Serine protease Do</fullName>
    </submittedName>
</protein>
<keyword evidence="2" id="KW-0732">Signal</keyword>
<dbReference type="AlphaFoldDB" id="A0A1T4NNS0"/>
<dbReference type="RefSeq" id="WP_139367084.1">
    <property type="nucleotide sequence ID" value="NZ_FUWH01000004.1"/>
</dbReference>
<dbReference type="OrthoDB" id="9781273at2"/>
<dbReference type="STRING" id="413434.SAMN04488132_104336"/>
<name>A0A1T4NNS0_9BACT</name>
<dbReference type="Pfam" id="PF13180">
    <property type="entry name" value="PDZ_2"/>
    <property type="match status" value="2"/>
</dbReference>
<dbReference type="EMBL" id="FUWH01000004">
    <property type="protein sequence ID" value="SJZ80843.1"/>
    <property type="molecule type" value="Genomic_DNA"/>
</dbReference>
<keyword evidence="5" id="KW-1185">Reference proteome</keyword>
<dbReference type="PANTHER" id="PTHR22939:SF129">
    <property type="entry name" value="SERINE PROTEASE HTRA2, MITOCHONDRIAL"/>
    <property type="match status" value="1"/>
</dbReference>
<feature type="signal peptide" evidence="2">
    <location>
        <begin position="1"/>
        <end position="21"/>
    </location>
</feature>
<feature type="chain" id="PRO_5012843338" evidence="2">
    <location>
        <begin position="22"/>
        <end position="321"/>
    </location>
</feature>
<dbReference type="InterPro" id="IPR036034">
    <property type="entry name" value="PDZ_sf"/>
</dbReference>
<dbReference type="SMART" id="SM00228">
    <property type="entry name" value="PDZ"/>
    <property type="match status" value="2"/>
</dbReference>
<evidence type="ECO:0000313" key="4">
    <source>
        <dbReference type="EMBL" id="SJZ80843.1"/>
    </source>
</evidence>
<organism evidence="4 5">
    <name type="scientific">Sediminibacterium ginsengisoli</name>
    <dbReference type="NCBI Taxonomy" id="413434"/>
    <lineage>
        <taxon>Bacteria</taxon>
        <taxon>Pseudomonadati</taxon>
        <taxon>Bacteroidota</taxon>
        <taxon>Chitinophagia</taxon>
        <taxon>Chitinophagales</taxon>
        <taxon>Chitinophagaceae</taxon>
        <taxon>Sediminibacterium</taxon>
    </lineage>
</organism>
<proteinExistence type="inferred from homology"/>
<accession>A0A1T4NNS0</accession>
<dbReference type="Gene3D" id="2.30.42.10">
    <property type="match status" value="2"/>
</dbReference>
<comment type="similarity">
    <text evidence="1">Belongs to the peptidase S1C family.</text>
</comment>
<evidence type="ECO:0000256" key="1">
    <source>
        <dbReference type="ARBA" id="ARBA00010541"/>
    </source>
</evidence>
<gene>
    <name evidence="4" type="ORF">SAMN04488132_104336</name>
</gene>
<feature type="domain" description="PDZ" evidence="3">
    <location>
        <begin position="222"/>
        <end position="303"/>
    </location>
</feature>
<dbReference type="InterPro" id="IPR001478">
    <property type="entry name" value="PDZ"/>
</dbReference>
<dbReference type="PANTHER" id="PTHR22939">
    <property type="entry name" value="SERINE PROTEASE FAMILY S1C HTRA-RELATED"/>
    <property type="match status" value="1"/>
</dbReference>
<dbReference type="Proteomes" id="UP000190888">
    <property type="component" value="Unassembled WGS sequence"/>
</dbReference>
<dbReference type="PROSITE" id="PS50106">
    <property type="entry name" value="PDZ"/>
    <property type="match status" value="1"/>
</dbReference>
<evidence type="ECO:0000259" key="3">
    <source>
        <dbReference type="PROSITE" id="PS50106"/>
    </source>
</evidence>
<keyword evidence="4" id="KW-0378">Hydrolase</keyword>
<keyword evidence="4" id="KW-0645">Protease</keyword>
<reference evidence="4 5" key="1">
    <citation type="submission" date="2017-02" db="EMBL/GenBank/DDBJ databases">
        <authorList>
            <person name="Peterson S.W."/>
        </authorList>
    </citation>
    <scope>NUCLEOTIDE SEQUENCE [LARGE SCALE GENOMIC DNA]</scope>
    <source>
        <strain evidence="4 5">DSM 22335</strain>
    </source>
</reference>
<sequence>MLVRKIAVYMLSVVIAGTAAAQTKENIGKPKKEAEETLAPKRKEYKEQFKIIIDSNRITVNGKDIDELQDRELDEPGKRRMLAFSPRLREMMRLRGNQNLFLPDLDGVSANKAVLGVVSEKAEGGAKIVSVTKESPAEKAGLQKDDIITKIDDAKVEDSEGLYNLIGKYKPKDKVSITYLRNGKQAMASAVLDENNSGLGFNLGNNLNRDFNFNIPMPRGNDFTFNMSRKPRLGMQVQDLETSKGVKVLEVNDETPASKAGLQKGDIITAVGDKKIGSVDELKEKISRLQEGDTVKLDIERNGKAQSVQVKLPKKLKTADL</sequence>
<evidence type="ECO:0000313" key="5">
    <source>
        <dbReference type="Proteomes" id="UP000190888"/>
    </source>
</evidence>
<dbReference type="GO" id="GO:0008233">
    <property type="term" value="F:peptidase activity"/>
    <property type="evidence" value="ECO:0007669"/>
    <property type="project" value="UniProtKB-KW"/>
</dbReference>
<dbReference type="SUPFAM" id="SSF50156">
    <property type="entry name" value="PDZ domain-like"/>
    <property type="match status" value="2"/>
</dbReference>
<dbReference type="GO" id="GO:0006508">
    <property type="term" value="P:proteolysis"/>
    <property type="evidence" value="ECO:0007669"/>
    <property type="project" value="UniProtKB-KW"/>
</dbReference>
<evidence type="ECO:0000256" key="2">
    <source>
        <dbReference type="SAM" id="SignalP"/>
    </source>
</evidence>